<gene>
    <name evidence="1" type="ORF">AAME72_01345</name>
</gene>
<dbReference type="EMBL" id="CP157390">
    <property type="protein sequence ID" value="XBM48516.1"/>
    <property type="molecule type" value="Genomic_DNA"/>
</dbReference>
<accession>A0AAU7GDL6</accession>
<dbReference type="AlphaFoldDB" id="A0AAU7GDL6"/>
<evidence type="ECO:0000313" key="1">
    <source>
        <dbReference type="EMBL" id="XBM48516.1"/>
    </source>
</evidence>
<proteinExistence type="predicted"/>
<name>A0AAU7GDL6_9MICO</name>
<dbReference type="RefSeq" id="WP_348788466.1">
    <property type="nucleotide sequence ID" value="NZ_CP157390.1"/>
</dbReference>
<reference evidence="1" key="1">
    <citation type="submission" date="2024-05" db="EMBL/GenBank/DDBJ databases">
        <title>The Natural Products Discovery Center: Release of the First 8490 Sequenced Strains for Exploring Actinobacteria Biosynthetic Diversity.</title>
        <authorList>
            <person name="Kalkreuter E."/>
            <person name="Kautsar S.A."/>
            <person name="Yang D."/>
            <person name="Bader C.D."/>
            <person name="Teijaro C.N."/>
            <person name="Fluegel L."/>
            <person name="Davis C.M."/>
            <person name="Simpson J.R."/>
            <person name="Lauterbach L."/>
            <person name="Steele A.D."/>
            <person name="Gui C."/>
            <person name="Meng S."/>
            <person name="Li G."/>
            <person name="Viehrig K."/>
            <person name="Ye F."/>
            <person name="Su P."/>
            <person name="Kiefer A.F."/>
            <person name="Nichols A."/>
            <person name="Cepeda A.J."/>
            <person name="Yan W."/>
            <person name="Fan B."/>
            <person name="Jiang Y."/>
            <person name="Adhikari A."/>
            <person name="Zheng C.-J."/>
            <person name="Schuster L."/>
            <person name="Cowan T.M."/>
            <person name="Smanski M.J."/>
            <person name="Chevrette M.G."/>
            <person name="de Carvalho L.P.S."/>
            <person name="Shen B."/>
        </authorList>
    </citation>
    <scope>NUCLEOTIDE SEQUENCE</scope>
    <source>
        <strain evidence="1">NPDC080035</strain>
    </source>
</reference>
<protein>
    <submittedName>
        <fullName evidence="1">Uncharacterized protein</fullName>
    </submittedName>
</protein>
<sequence>MNTEVPQGSNGVRRSRWQTPSGEWREAVRYYEPEPSIDNIDLSLFYTATKGRKLRPLQQKPTAKGRARVYLFTDPQIGKVDSRRGVQSGTPEFIERMNRIRAEVTRDLKLRPVQRAVVADGGDGIESVNQQTSQLFTSDVSEPEAVNIYAAVLHELITTVHRGVQELDVMVTPSNHSRWRRGKEQLGRVGDDWGLTVHQLVERTTKAGGLQISYHSPASMWDDIASLDLWGHEIALHHGDQSRPGSQGMASWLAKKTASGELVNTELLLTGHYHHLLFTSLGTTASGVPRTWLQGMALDAGSNWFARAGGFDSPAGMVSVDVTEHGGVDLGSLRVFDGSTVEEAETVA</sequence>
<organism evidence="1">
    <name type="scientific">Leifsonia sp. NPDC080035</name>
    <dbReference type="NCBI Taxonomy" id="3143936"/>
    <lineage>
        <taxon>Bacteria</taxon>
        <taxon>Bacillati</taxon>
        <taxon>Actinomycetota</taxon>
        <taxon>Actinomycetes</taxon>
        <taxon>Micrococcales</taxon>
        <taxon>Microbacteriaceae</taxon>
        <taxon>Leifsonia</taxon>
    </lineage>
</organism>